<dbReference type="PANTHER" id="PTHR30558:SF13">
    <property type="entry name" value="BIOPOLYMER TRANSPORT PROTEIN EXBD2"/>
    <property type="match status" value="1"/>
</dbReference>
<organism evidence="9 10">
    <name type="scientific">Gilvimarinus algae</name>
    <dbReference type="NCBI Taxonomy" id="3058037"/>
    <lineage>
        <taxon>Bacteria</taxon>
        <taxon>Pseudomonadati</taxon>
        <taxon>Pseudomonadota</taxon>
        <taxon>Gammaproteobacteria</taxon>
        <taxon>Cellvibrionales</taxon>
        <taxon>Cellvibrionaceae</taxon>
        <taxon>Gilvimarinus</taxon>
    </lineage>
</organism>
<evidence type="ECO:0000256" key="6">
    <source>
        <dbReference type="ARBA" id="ARBA00023136"/>
    </source>
</evidence>
<evidence type="ECO:0000313" key="9">
    <source>
        <dbReference type="EMBL" id="MDO3382787.1"/>
    </source>
</evidence>
<evidence type="ECO:0000313" key="10">
    <source>
        <dbReference type="Proteomes" id="UP001168380"/>
    </source>
</evidence>
<dbReference type="EMBL" id="JAULRT010000059">
    <property type="protein sequence ID" value="MDO3382787.1"/>
    <property type="molecule type" value="Genomic_DNA"/>
</dbReference>
<evidence type="ECO:0000256" key="5">
    <source>
        <dbReference type="ARBA" id="ARBA00022989"/>
    </source>
</evidence>
<keyword evidence="6 8" id="KW-0472">Membrane</keyword>
<keyword evidence="10" id="KW-1185">Reference proteome</keyword>
<protein>
    <submittedName>
        <fullName evidence="9">Biopolymer transporter ExbD</fullName>
    </submittedName>
</protein>
<dbReference type="Proteomes" id="UP001168380">
    <property type="component" value="Unassembled WGS sequence"/>
</dbReference>
<keyword evidence="3" id="KW-1003">Cell membrane</keyword>
<keyword evidence="4 7" id="KW-0812">Transmembrane</keyword>
<comment type="similarity">
    <text evidence="2 7">Belongs to the ExbD/TolR family.</text>
</comment>
<feature type="transmembrane region" description="Helical" evidence="8">
    <location>
        <begin position="21"/>
        <end position="39"/>
    </location>
</feature>
<dbReference type="PANTHER" id="PTHR30558">
    <property type="entry name" value="EXBD MEMBRANE COMPONENT OF PMF-DRIVEN MACROMOLECULE IMPORT SYSTEM"/>
    <property type="match status" value="1"/>
</dbReference>
<reference evidence="9" key="1">
    <citation type="submission" date="2023-07" db="EMBL/GenBank/DDBJ databases">
        <title>Gilvimarinus algae sp. nov., isolated from the surface of Kelp.</title>
        <authorList>
            <person name="Sun Y.Y."/>
            <person name="Gong Y."/>
            <person name="Du Z.J."/>
        </authorList>
    </citation>
    <scope>NUCLEOTIDE SEQUENCE</scope>
    <source>
        <strain evidence="9">SDUM040014</strain>
    </source>
</reference>
<gene>
    <name evidence="9" type="ORF">QWI16_11470</name>
</gene>
<evidence type="ECO:0000256" key="1">
    <source>
        <dbReference type="ARBA" id="ARBA00004162"/>
    </source>
</evidence>
<accession>A0ABT8TFC3</accession>
<evidence type="ECO:0000256" key="7">
    <source>
        <dbReference type="RuleBase" id="RU003879"/>
    </source>
</evidence>
<dbReference type="RefSeq" id="WP_302713276.1">
    <property type="nucleotide sequence ID" value="NZ_JAULRT010000059.1"/>
</dbReference>
<sequence>MSRRKKNRSSEDSNDIDLTPMLDVVFIMLIFFIVTASFVKEIGLDVNVPEENDEPPPPNADPNILVQITADNQIWMFGDNGLRRIDEASVRSNIAQMRAELPKAAVIIQANHEADAGVYVAVADAARAAKAPSVVLVPVEKN</sequence>
<dbReference type="Gene3D" id="3.30.420.270">
    <property type="match status" value="1"/>
</dbReference>
<evidence type="ECO:0000256" key="2">
    <source>
        <dbReference type="ARBA" id="ARBA00005811"/>
    </source>
</evidence>
<evidence type="ECO:0000256" key="4">
    <source>
        <dbReference type="ARBA" id="ARBA00022692"/>
    </source>
</evidence>
<evidence type="ECO:0000256" key="3">
    <source>
        <dbReference type="ARBA" id="ARBA00022475"/>
    </source>
</evidence>
<proteinExistence type="inferred from homology"/>
<dbReference type="InterPro" id="IPR003400">
    <property type="entry name" value="ExbD"/>
</dbReference>
<dbReference type="Pfam" id="PF02472">
    <property type="entry name" value="ExbD"/>
    <property type="match status" value="1"/>
</dbReference>
<evidence type="ECO:0000256" key="8">
    <source>
        <dbReference type="SAM" id="Phobius"/>
    </source>
</evidence>
<keyword evidence="7" id="KW-0653">Protein transport</keyword>
<name>A0ABT8TFC3_9GAMM</name>
<comment type="subcellular location">
    <subcellularLocation>
        <location evidence="1">Cell membrane</location>
        <topology evidence="1">Single-pass membrane protein</topology>
    </subcellularLocation>
    <subcellularLocation>
        <location evidence="7">Cell membrane</location>
        <topology evidence="7">Single-pass type II membrane protein</topology>
    </subcellularLocation>
</comment>
<comment type="caution">
    <text evidence="9">The sequence shown here is derived from an EMBL/GenBank/DDBJ whole genome shotgun (WGS) entry which is preliminary data.</text>
</comment>
<keyword evidence="7" id="KW-0813">Transport</keyword>
<keyword evidence="5 8" id="KW-1133">Transmembrane helix</keyword>